<dbReference type="OrthoDB" id="10265969at2759"/>
<comment type="caution">
    <text evidence="1">The sequence shown here is derived from an EMBL/GenBank/DDBJ whole genome shotgun (WGS) entry which is preliminary data.</text>
</comment>
<keyword evidence="2" id="KW-1185">Reference proteome</keyword>
<sequence length="156" mass="17470">MEDGTERSEVVAMSVDPSFASYLHQDYLSDNHGRKESSAIVLKRNLQKFCDPNESDGFRKATESTRIVNGLECKMSSGTSKISYESEYKVDDRFEMSVVHQISYVLDTEDFFFRPGQRKNNTAACSKSKKAAKSQRFYRFLEAAPASSSAATTASC</sequence>
<name>S8CN36_9LAMI</name>
<organism evidence="1 2">
    <name type="scientific">Genlisea aurea</name>
    <dbReference type="NCBI Taxonomy" id="192259"/>
    <lineage>
        <taxon>Eukaryota</taxon>
        <taxon>Viridiplantae</taxon>
        <taxon>Streptophyta</taxon>
        <taxon>Embryophyta</taxon>
        <taxon>Tracheophyta</taxon>
        <taxon>Spermatophyta</taxon>
        <taxon>Magnoliopsida</taxon>
        <taxon>eudicotyledons</taxon>
        <taxon>Gunneridae</taxon>
        <taxon>Pentapetalae</taxon>
        <taxon>asterids</taxon>
        <taxon>lamiids</taxon>
        <taxon>Lamiales</taxon>
        <taxon>Lentibulariaceae</taxon>
        <taxon>Genlisea</taxon>
    </lineage>
</organism>
<accession>S8CN36</accession>
<evidence type="ECO:0000313" key="1">
    <source>
        <dbReference type="EMBL" id="EPS68140.1"/>
    </source>
</evidence>
<gene>
    <name evidence="1" type="ORF">M569_06633</name>
</gene>
<dbReference type="AlphaFoldDB" id="S8CN36"/>
<reference evidence="1 2" key="1">
    <citation type="journal article" date="2013" name="BMC Genomics">
        <title>The miniature genome of a carnivorous plant Genlisea aurea contains a low number of genes and short non-coding sequences.</title>
        <authorList>
            <person name="Leushkin E.V."/>
            <person name="Sutormin R.A."/>
            <person name="Nabieva E.R."/>
            <person name="Penin A.A."/>
            <person name="Kondrashov A.S."/>
            <person name="Logacheva M.D."/>
        </authorList>
    </citation>
    <scope>NUCLEOTIDE SEQUENCE [LARGE SCALE GENOMIC DNA]</scope>
</reference>
<proteinExistence type="predicted"/>
<evidence type="ECO:0000313" key="2">
    <source>
        <dbReference type="Proteomes" id="UP000015453"/>
    </source>
</evidence>
<dbReference type="EMBL" id="AUSU01002766">
    <property type="protein sequence ID" value="EPS68140.1"/>
    <property type="molecule type" value="Genomic_DNA"/>
</dbReference>
<protein>
    <submittedName>
        <fullName evidence="1">Uncharacterized protein</fullName>
    </submittedName>
</protein>
<dbReference type="Proteomes" id="UP000015453">
    <property type="component" value="Unassembled WGS sequence"/>
</dbReference>